<dbReference type="Pfam" id="PF20167">
    <property type="entry name" value="Transposase_32"/>
    <property type="match status" value="1"/>
</dbReference>
<dbReference type="InterPro" id="IPR046796">
    <property type="entry name" value="Transposase_32_dom"/>
</dbReference>
<evidence type="ECO:0000259" key="1">
    <source>
        <dbReference type="Pfam" id="PF20167"/>
    </source>
</evidence>
<evidence type="ECO:0000313" key="3">
    <source>
        <dbReference type="Proteomes" id="UP000187609"/>
    </source>
</evidence>
<accession>A0A1J6K985</accession>
<dbReference type="Gramene" id="OIT26658">
    <property type="protein sequence ID" value="OIT26658"/>
    <property type="gene ID" value="A4A49_43574"/>
</dbReference>
<reference evidence="2" key="1">
    <citation type="submission" date="2016-11" db="EMBL/GenBank/DDBJ databases">
        <title>The genome of Nicotiana attenuata.</title>
        <authorList>
            <person name="Xu S."/>
            <person name="Brockmoeller T."/>
            <person name="Gaquerel E."/>
            <person name="Navarro A."/>
            <person name="Kuhl H."/>
            <person name="Gase K."/>
            <person name="Ling Z."/>
            <person name="Zhou W."/>
            <person name="Kreitzer C."/>
            <person name="Stanke M."/>
            <person name="Tang H."/>
            <person name="Lyons E."/>
            <person name="Pandey P."/>
            <person name="Pandey S.P."/>
            <person name="Timmermann B."/>
            <person name="Baldwin I.T."/>
        </authorList>
    </citation>
    <scope>NUCLEOTIDE SEQUENCE [LARGE SCALE GENOMIC DNA]</scope>
    <source>
        <strain evidence="2">UT</strain>
    </source>
</reference>
<organism evidence="2 3">
    <name type="scientific">Nicotiana attenuata</name>
    <name type="common">Coyote tobacco</name>
    <dbReference type="NCBI Taxonomy" id="49451"/>
    <lineage>
        <taxon>Eukaryota</taxon>
        <taxon>Viridiplantae</taxon>
        <taxon>Streptophyta</taxon>
        <taxon>Embryophyta</taxon>
        <taxon>Tracheophyta</taxon>
        <taxon>Spermatophyta</taxon>
        <taxon>Magnoliopsida</taxon>
        <taxon>eudicotyledons</taxon>
        <taxon>Gunneridae</taxon>
        <taxon>Pentapetalae</taxon>
        <taxon>asterids</taxon>
        <taxon>lamiids</taxon>
        <taxon>Solanales</taxon>
        <taxon>Solanaceae</taxon>
        <taxon>Nicotianoideae</taxon>
        <taxon>Nicotianeae</taxon>
        <taxon>Nicotiana</taxon>
    </lineage>
</organism>
<keyword evidence="3" id="KW-1185">Reference proteome</keyword>
<feature type="domain" description="Putative plant transposon protein" evidence="1">
    <location>
        <begin position="43"/>
        <end position="221"/>
    </location>
</feature>
<proteinExistence type="predicted"/>
<dbReference type="AlphaFoldDB" id="A0A1J6K985"/>
<evidence type="ECO:0000313" key="2">
    <source>
        <dbReference type="EMBL" id="OIT26658.1"/>
    </source>
</evidence>
<dbReference type="Proteomes" id="UP000187609">
    <property type="component" value="Unassembled WGS sequence"/>
</dbReference>
<comment type="caution">
    <text evidence="2">The sequence shown here is derived from an EMBL/GenBank/DDBJ whole genome shotgun (WGS) entry which is preliminary data.</text>
</comment>
<dbReference type="EMBL" id="MJEQ01002722">
    <property type="protein sequence ID" value="OIT26658.1"/>
    <property type="molecule type" value="Genomic_DNA"/>
</dbReference>
<sequence>MAASPSAPGDKWFRNRKIPIEDKGMNFDPKDGIEDAFIHEIIEHHQWKDFAKQPGSFYVDLVTEFYNNLDKSTNVSIVRGVNVDYSLEKINKVYDLPDVDDKVTRAFLKSPNLDLMEETLCPFGATWGFDKKWKKSSILGINICYKSRAILKFVSSRLVPNTNSTNIFMNIFSIVYVICSKMDLNVGYVISENIKECRFKSKKKKWWFPSTITKLILDAGVMPALTMNPTASKIEITKAVWARMEDTYGPKKTEGEEESMYGNRRKQASVLPRNIMEFFITRFDILRAEIQMLMHKVERIEHIKMQEIPYNTTTIWALANFVKRMSELKLGYTEPGQFHQFQFVDPSCCPIPKFSNLVIPDNYVNMEQPLPQPEYAPPPPPPAPVAPVFSKTSSNIFAGLQDFSDNFDWVDVIVTNRGENRGCDGDCMDV</sequence>
<protein>
    <recommendedName>
        <fullName evidence="1">Putative plant transposon protein domain-containing protein</fullName>
    </recommendedName>
</protein>
<name>A0A1J6K985_NICAT</name>
<gene>
    <name evidence="2" type="ORF">A4A49_43574</name>
</gene>